<comment type="caution">
    <text evidence="2">The sequence shown here is derived from an EMBL/GenBank/DDBJ whole genome shotgun (WGS) entry which is preliminary data.</text>
</comment>
<feature type="compositionally biased region" description="Low complexity" evidence="1">
    <location>
        <begin position="544"/>
        <end position="561"/>
    </location>
</feature>
<proteinExistence type="predicted"/>
<dbReference type="AlphaFoldDB" id="A0A812Z4S3"/>
<feature type="region of interest" description="Disordered" evidence="1">
    <location>
        <begin position="531"/>
        <end position="597"/>
    </location>
</feature>
<feature type="compositionally biased region" description="Basic and acidic residues" evidence="1">
    <location>
        <begin position="381"/>
        <end position="397"/>
    </location>
</feature>
<feature type="region of interest" description="Disordered" evidence="1">
    <location>
        <begin position="159"/>
        <end position="235"/>
    </location>
</feature>
<feature type="region of interest" description="Disordered" evidence="1">
    <location>
        <begin position="1"/>
        <end position="52"/>
    </location>
</feature>
<name>A0A812Z4S3_9DINO</name>
<feature type="region of interest" description="Disordered" evidence="1">
    <location>
        <begin position="252"/>
        <end position="276"/>
    </location>
</feature>
<feature type="region of interest" description="Disordered" evidence="1">
    <location>
        <begin position="687"/>
        <end position="737"/>
    </location>
</feature>
<dbReference type="PANTHER" id="PTHR38758">
    <property type="entry name" value="PUTATIVE-RELATED"/>
    <property type="match status" value="1"/>
</dbReference>
<protein>
    <recommendedName>
        <fullName evidence="4">Reticulocyte-binding protein 2-like a</fullName>
    </recommendedName>
</protein>
<evidence type="ECO:0000256" key="1">
    <source>
        <dbReference type="SAM" id="MobiDB-lite"/>
    </source>
</evidence>
<keyword evidence="3" id="KW-1185">Reference proteome</keyword>
<dbReference type="OrthoDB" id="432519at2759"/>
<feature type="compositionally biased region" description="Basic and acidic residues" evidence="1">
    <location>
        <begin position="718"/>
        <end position="735"/>
    </location>
</feature>
<feature type="compositionally biased region" description="Basic and acidic residues" evidence="1">
    <location>
        <begin position="416"/>
        <end position="448"/>
    </location>
</feature>
<evidence type="ECO:0000313" key="3">
    <source>
        <dbReference type="Proteomes" id="UP000601435"/>
    </source>
</evidence>
<dbReference type="PANTHER" id="PTHR38758:SF1">
    <property type="entry name" value="PROTEIN, PUTATIVE-RELATED"/>
    <property type="match status" value="1"/>
</dbReference>
<sequence length="1154" mass="126404">PTTPSPKVSAPSPESSEKTTRPTVTFKEPEDAAGKASAKLPASAVPPPGILKTPAQSAFLETQTLQDTQASVDPSRADTLEWDGAPEPVSFGKGESSETVISDATTLQLHGRSQSLLSLSSTGDLDSLDKDLMVAFEKASIDDDNEDEELKQALLEAAAAERKATEAAAATKAHRERLARAAEERKAREQDERERESIQKLMKAAEEQKARETAEKQQRREAEAKAAREAAEEQKRLEAEVQARLQEEKARLAAEEQKRLEAEARAAEEQKARLAAEEQKRLEAEARAAEERRRLVEAEVQARLREEKARLAAEEQKRVEAEARAAEEQKARLTAEEQKRLEAARAAEEQKARLAAEERKRLEADKLAQLSEEQKALQAAEENRKAQRAQKLQEARERQAMALKLAEIQEQAMKDELRRIREEEDKEAQAEKDKEAGTEVPPPKKDECELPQLSDDEVKKYKTFWNRSTDKDKDAKTSTPDADLGNSKQVSIPGAEATSAAPPPQSTLAAEQVTPEIAALIERVALQMVQAITPQPSPPPPKESPNANTTPATAVVPAASAPAPPSTPATPAALDTPSAKAVSPTPPNPNRINSSTHPAEYKEFGRFCESNPAANELKAAYAKGGAFKMQAFAKFVRAGCNGLALEAVLRFSKQQEDLQQDEGKDEISVSLGADPKFALELMENFNAASDPNKSGHAPPSRSNSGQGFGAESLPPPKIETEVPKKKARPAKKEGSELEVQLLPDTDLKGFIAAWVTACTSAEGKATTTLEALESQEKLIGLIRDASNGLAEKRKALRSLGDKPDTFAVQTILTQAEPYVIAFKKHTKAALKVSLTNVSVLLKDVKMDLQRLKLKIAAPKKKSKLAAPRASRFQMWPTLMPFDVCKAIKAAGSVDPSIGWHFGSKLLPRSHPVQQWDDASKSKAFAITVHGDEGQTKRTRNALVINWSPLGNSGIPFVTKFPYVVMKSDAMHFDANGDNVSLDHLQASLVDSLNLCASKDNGLGFTLHIVSGKGDWKYRKEWLKQTRFYGNAAGPQGLCPRCLASKSTWLDPVYEQFNNKDDVEAALATAVGDIHLKNLSGWRPEMEVPDLLHCCWLGSARDLNGSLCMLLASKFYKGSTWDERFAELRQDMQLWCQNNGIRASTIDEIRACPRN</sequence>
<feature type="region of interest" description="Disordered" evidence="1">
    <location>
        <begin position="66"/>
        <end position="97"/>
    </location>
</feature>
<feature type="region of interest" description="Disordered" evidence="1">
    <location>
        <begin position="416"/>
        <end position="512"/>
    </location>
</feature>
<feature type="region of interest" description="Disordered" evidence="1">
    <location>
        <begin position="328"/>
        <end position="355"/>
    </location>
</feature>
<gene>
    <name evidence="2" type="ORF">SNEC2469_LOCUS23986</name>
</gene>
<dbReference type="Proteomes" id="UP000601435">
    <property type="component" value="Unassembled WGS sequence"/>
</dbReference>
<feature type="region of interest" description="Disordered" evidence="1">
    <location>
        <begin position="373"/>
        <end position="397"/>
    </location>
</feature>
<evidence type="ECO:0000313" key="2">
    <source>
        <dbReference type="EMBL" id="CAE7810125.1"/>
    </source>
</evidence>
<dbReference type="EMBL" id="CAJNJA010045519">
    <property type="protein sequence ID" value="CAE7810125.1"/>
    <property type="molecule type" value="Genomic_DNA"/>
</dbReference>
<feature type="compositionally biased region" description="Basic and acidic residues" evidence="1">
    <location>
        <begin position="176"/>
        <end position="235"/>
    </location>
</feature>
<accession>A0A812Z4S3</accession>
<evidence type="ECO:0008006" key="4">
    <source>
        <dbReference type="Google" id="ProtNLM"/>
    </source>
</evidence>
<reference evidence="2" key="1">
    <citation type="submission" date="2021-02" db="EMBL/GenBank/DDBJ databases">
        <authorList>
            <person name="Dougan E. K."/>
            <person name="Rhodes N."/>
            <person name="Thang M."/>
            <person name="Chan C."/>
        </authorList>
    </citation>
    <scope>NUCLEOTIDE SEQUENCE</scope>
</reference>
<organism evidence="2 3">
    <name type="scientific">Symbiodinium necroappetens</name>
    <dbReference type="NCBI Taxonomy" id="1628268"/>
    <lineage>
        <taxon>Eukaryota</taxon>
        <taxon>Sar</taxon>
        <taxon>Alveolata</taxon>
        <taxon>Dinophyceae</taxon>
        <taxon>Suessiales</taxon>
        <taxon>Symbiodiniaceae</taxon>
        <taxon>Symbiodinium</taxon>
    </lineage>
</organism>
<feature type="non-terminal residue" evidence="2">
    <location>
        <position position="1154"/>
    </location>
</feature>